<feature type="domain" description="DJ-1/PfpI" evidence="2">
    <location>
        <begin position="7"/>
        <end position="165"/>
    </location>
</feature>
<evidence type="ECO:0000313" key="3">
    <source>
        <dbReference type="EMBL" id="CAA9547681.1"/>
    </source>
</evidence>
<sequence>METPRARVAMVLAKNFEDIEATDPKAYLESRGAEVTVIGIERGPIEGKKGGTLDAEATFAEVSPDDFAMLVIPGGGSPENLRIHEPAVEFTRRFVESGKPVASICHGPQLLISARVVAGRTLTSVNKIRDDVANAGGNYVDEPLVEDGNLITSRVPADLPVFDEALGRALGVPTPAGVA</sequence>
<dbReference type="InterPro" id="IPR029062">
    <property type="entry name" value="Class_I_gatase-like"/>
</dbReference>
<gene>
    <name evidence="3" type="ORF">AVDCRST_MAG19-511</name>
</gene>
<dbReference type="CDD" id="cd03134">
    <property type="entry name" value="GATase1_PfpI_like"/>
    <property type="match status" value="1"/>
</dbReference>
<reference evidence="3" key="1">
    <citation type="submission" date="2020-02" db="EMBL/GenBank/DDBJ databases">
        <authorList>
            <person name="Meier V. D."/>
        </authorList>
    </citation>
    <scope>NUCLEOTIDE SEQUENCE</scope>
    <source>
        <strain evidence="3">AVDCRST_MAG19</strain>
    </source>
</reference>
<dbReference type="InterPro" id="IPR002818">
    <property type="entry name" value="DJ-1/PfpI"/>
</dbReference>
<name>A0A6J4UGM9_9BACT</name>
<dbReference type="Pfam" id="PF01965">
    <property type="entry name" value="DJ-1_PfpI"/>
    <property type="match status" value="1"/>
</dbReference>
<dbReference type="PANTHER" id="PTHR42733">
    <property type="entry name" value="DJ-1 PROTEIN"/>
    <property type="match status" value="1"/>
</dbReference>
<accession>A0A6J4UGM9</accession>
<dbReference type="GO" id="GO:0006508">
    <property type="term" value="P:proteolysis"/>
    <property type="evidence" value="ECO:0007669"/>
    <property type="project" value="UniProtKB-KW"/>
</dbReference>
<dbReference type="PROSITE" id="PS51276">
    <property type="entry name" value="PEPTIDASE_C56_PFPI"/>
    <property type="match status" value="1"/>
</dbReference>
<organism evidence="3">
    <name type="scientific">uncultured Thermomicrobiales bacterium</name>
    <dbReference type="NCBI Taxonomy" id="1645740"/>
    <lineage>
        <taxon>Bacteria</taxon>
        <taxon>Pseudomonadati</taxon>
        <taxon>Thermomicrobiota</taxon>
        <taxon>Thermomicrobia</taxon>
        <taxon>Thermomicrobiales</taxon>
        <taxon>environmental samples</taxon>
    </lineage>
</organism>
<dbReference type="InterPro" id="IPR006286">
    <property type="entry name" value="C56_PfpI-like"/>
</dbReference>
<keyword evidence="3" id="KW-0378">Hydrolase</keyword>
<comment type="similarity">
    <text evidence="1">Belongs to the peptidase C56 family.</text>
</comment>
<dbReference type="PANTHER" id="PTHR42733:SF2">
    <property type="entry name" value="DJ-1_THIJ_PFPI FAMILY PROTEIN"/>
    <property type="match status" value="1"/>
</dbReference>
<dbReference type="AlphaFoldDB" id="A0A6J4UGM9"/>
<evidence type="ECO:0000256" key="1">
    <source>
        <dbReference type="ARBA" id="ARBA00008542"/>
    </source>
</evidence>
<dbReference type="GO" id="GO:0008233">
    <property type="term" value="F:peptidase activity"/>
    <property type="evidence" value="ECO:0007669"/>
    <property type="project" value="UniProtKB-KW"/>
</dbReference>
<dbReference type="Gene3D" id="3.40.50.880">
    <property type="match status" value="1"/>
</dbReference>
<evidence type="ECO:0000259" key="2">
    <source>
        <dbReference type="Pfam" id="PF01965"/>
    </source>
</evidence>
<dbReference type="NCBIfam" id="TIGR01382">
    <property type="entry name" value="PfpI"/>
    <property type="match status" value="1"/>
</dbReference>
<keyword evidence="3" id="KW-0645">Protease</keyword>
<protein>
    <submittedName>
        <fullName evidence="3">Intracellular protease</fullName>
    </submittedName>
</protein>
<dbReference type="EMBL" id="CADCWL010000022">
    <property type="protein sequence ID" value="CAA9547681.1"/>
    <property type="molecule type" value="Genomic_DNA"/>
</dbReference>
<dbReference type="SUPFAM" id="SSF52317">
    <property type="entry name" value="Class I glutamine amidotransferase-like"/>
    <property type="match status" value="1"/>
</dbReference>
<proteinExistence type="inferred from homology"/>